<evidence type="ECO:0008006" key="4">
    <source>
        <dbReference type="Google" id="ProtNLM"/>
    </source>
</evidence>
<evidence type="ECO:0000313" key="2">
    <source>
        <dbReference type="EMBL" id="KAK5048030.1"/>
    </source>
</evidence>
<feature type="chain" id="PRO_5043900304" description="Ecp2 effector protein domain-containing protein" evidence="1">
    <location>
        <begin position="21"/>
        <end position="377"/>
    </location>
</feature>
<evidence type="ECO:0000256" key="1">
    <source>
        <dbReference type="SAM" id="SignalP"/>
    </source>
</evidence>
<gene>
    <name evidence="2" type="ORF">LTR84_006220</name>
</gene>
<protein>
    <recommendedName>
        <fullName evidence="4">Ecp2 effector protein domain-containing protein</fullName>
    </recommendedName>
</protein>
<dbReference type="EMBL" id="JAVRRD010000023">
    <property type="protein sequence ID" value="KAK5048030.1"/>
    <property type="molecule type" value="Genomic_DNA"/>
</dbReference>
<accession>A0AAV9N5B5</accession>
<evidence type="ECO:0000313" key="3">
    <source>
        <dbReference type="Proteomes" id="UP001358417"/>
    </source>
</evidence>
<comment type="caution">
    <text evidence="2">The sequence shown here is derived from an EMBL/GenBank/DDBJ whole genome shotgun (WGS) entry which is preliminary data.</text>
</comment>
<keyword evidence="1" id="KW-0732">Signal</keyword>
<sequence length="377" mass="41054">MKRAMSILCGLFVVLLGTLAAPLDEPVTNICAWVGAIPELYTEYGTDVCPPKYHLEEDGKACSDYRNYENDCGAYCQLRTNFRYGPEQPFLRVPLCRGPRDCKIEYGISQTYAYKAGANTVLKSRPLIAGIAGGYNQEYSKGISNELSTKLEQGECGYFSFVGILRDTCGTYTEVSTGLTSCGSMPPSTVENACVQQVARFKASDGHPDEDVTRGIVIFVRTDCDLMDPLPDDKQSPVYREPDVKLDRGAIQQGYADWMQKDISAFTAGSTTCTSDKKATRGDCLNAIGQMLDAPLSEIPDGKKGDHVDITSYGNCKISYEYVDDIKDSCGVDTISWVELAAAAQGIYNNCPDGKGHVGGKHRVGTKCKGTLVIMVK</sequence>
<feature type="signal peptide" evidence="1">
    <location>
        <begin position="1"/>
        <end position="20"/>
    </location>
</feature>
<dbReference type="Proteomes" id="UP001358417">
    <property type="component" value="Unassembled WGS sequence"/>
</dbReference>
<organism evidence="2 3">
    <name type="scientific">Exophiala bonariae</name>
    <dbReference type="NCBI Taxonomy" id="1690606"/>
    <lineage>
        <taxon>Eukaryota</taxon>
        <taxon>Fungi</taxon>
        <taxon>Dikarya</taxon>
        <taxon>Ascomycota</taxon>
        <taxon>Pezizomycotina</taxon>
        <taxon>Eurotiomycetes</taxon>
        <taxon>Chaetothyriomycetidae</taxon>
        <taxon>Chaetothyriales</taxon>
        <taxon>Herpotrichiellaceae</taxon>
        <taxon>Exophiala</taxon>
    </lineage>
</organism>
<proteinExistence type="predicted"/>
<keyword evidence="3" id="KW-1185">Reference proteome</keyword>
<name>A0AAV9N5B5_9EURO</name>
<dbReference type="RefSeq" id="XP_064703536.1">
    <property type="nucleotide sequence ID" value="XM_064849781.1"/>
</dbReference>
<dbReference type="GeneID" id="89974392"/>
<reference evidence="2 3" key="1">
    <citation type="submission" date="2023-08" db="EMBL/GenBank/DDBJ databases">
        <title>Black Yeasts Isolated from many extreme environments.</title>
        <authorList>
            <person name="Coleine C."/>
            <person name="Stajich J.E."/>
            <person name="Selbmann L."/>
        </authorList>
    </citation>
    <scope>NUCLEOTIDE SEQUENCE [LARGE SCALE GENOMIC DNA]</scope>
    <source>
        <strain evidence="2 3">CCFEE 5792</strain>
    </source>
</reference>
<dbReference type="AlphaFoldDB" id="A0AAV9N5B5"/>